<sequence>MFGPSRASGAPGLRSQGVLLLILILELLPLRTLVRGTGTSTRGGITIGVDLGQSYGSCTARWRNGTVTDLAKVAGSPRYVHLMEQLVQEPATPHWLGRLGRMGYCLGIWRLLKRAVGLPGTHEAAILPELLAALKAQSEVALGSSIDVVSVTAPAMAAWQNSIPVDSVVNDALVLAELEPWSWEASAR</sequence>
<accession>A0AA38S276</accession>
<name>A0AA38S276_9PEZI</name>
<comment type="caution">
    <text evidence="2">The sequence shown here is derived from an EMBL/GenBank/DDBJ whole genome shotgun (WGS) entry which is preliminary data.</text>
</comment>
<evidence type="ECO:0008006" key="4">
    <source>
        <dbReference type="Google" id="ProtNLM"/>
    </source>
</evidence>
<dbReference type="AlphaFoldDB" id="A0AA38S276"/>
<dbReference type="Proteomes" id="UP001174694">
    <property type="component" value="Unassembled WGS sequence"/>
</dbReference>
<proteinExistence type="predicted"/>
<evidence type="ECO:0000313" key="2">
    <source>
        <dbReference type="EMBL" id="KAJ9145321.1"/>
    </source>
</evidence>
<reference evidence="2" key="1">
    <citation type="submission" date="2022-07" db="EMBL/GenBank/DDBJ databases">
        <title>Fungi with potential for degradation of polypropylene.</title>
        <authorList>
            <person name="Gostincar C."/>
        </authorList>
    </citation>
    <scope>NUCLEOTIDE SEQUENCE</scope>
    <source>
        <strain evidence="2">EXF-13308</strain>
    </source>
</reference>
<keyword evidence="1" id="KW-0732">Signal</keyword>
<feature type="signal peptide" evidence="1">
    <location>
        <begin position="1"/>
        <end position="36"/>
    </location>
</feature>
<gene>
    <name evidence="2" type="ORF">NKR23_g5287</name>
</gene>
<organism evidence="2 3">
    <name type="scientific">Pleurostoma richardsiae</name>
    <dbReference type="NCBI Taxonomy" id="41990"/>
    <lineage>
        <taxon>Eukaryota</taxon>
        <taxon>Fungi</taxon>
        <taxon>Dikarya</taxon>
        <taxon>Ascomycota</taxon>
        <taxon>Pezizomycotina</taxon>
        <taxon>Sordariomycetes</taxon>
        <taxon>Sordariomycetidae</taxon>
        <taxon>Calosphaeriales</taxon>
        <taxon>Pleurostomataceae</taxon>
        <taxon>Pleurostoma</taxon>
    </lineage>
</organism>
<keyword evidence="3" id="KW-1185">Reference proteome</keyword>
<feature type="chain" id="PRO_5041227101" description="Carbohydrate kinase FGGY N-terminal domain-containing protein" evidence="1">
    <location>
        <begin position="37"/>
        <end position="188"/>
    </location>
</feature>
<protein>
    <recommendedName>
        <fullName evidence="4">Carbohydrate kinase FGGY N-terminal domain-containing protein</fullName>
    </recommendedName>
</protein>
<dbReference type="EMBL" id="JANBVO010000014">
    <property type="protein sequence ID" value="KAJ9145321.1"/>
    <property type="molecule type" value="Genomic_DNA"/>
</dbReference>
<evidence type="ECO:0000256" key="1">
    <source>
        <dbReference type="SAM" id="SignalP"/>
    </source>
</evidence>
<evidence type="ECO:0000313" key="3">
    <source>
        <dbReference type="Proteomes" id="UP001174694"/>
    </source>
</evidence>